<evidence type="ECO:0000256" key="1">
    <source>
        <dbReference type="SAM" id="MobiDB-lite"/>
    </source>
</evidence>
<gene>
    <name evidence="3" type="ORF">POZ24_18930</name>
</gene>
<sequence>MNKDVELILLFGLAILYVLWAAVYLHYEKWKRRKAARNAAAILPRKDAPVAGILGKSHFVLPPSVPLDATLKPLEATENESEKGVEKDDTFVAEPEKHPLQVPDEELDDVFNDAPPEGEDNAPMDIDVSLDYEEEDEELQGCSEPRAMASGVSFEDMCAAVKVLGKAKETVSEQEEQEAGRTLTELQHTDMFEQLVANHPQRAERVTELINLHMENYRQEQSDGTDDNGNEADGEVPEDFNIYDIV</sequence>
<evidence type="ECO:0008006" key="5">
    <source>
        <dbReference type="Google" id="ProtNLM"/>
    </source>
</evidence>
<proteinExistence type="predicted"/>
<evidence type="ECO:0000313" key="3">
    <source>
        <dbReference type="EMBL" id="MDC1882066.1"/>
    </source>
</evidence>
<evidence type="ECO:0000256" key="2">
    <source>
        <dbReference type="SAM" id="Phobius"/>
    </source>
</evidence>
<organism evidence="3 4">
    <name type="scientific">Bacteroides uniformis</name>
    <dbReference type="NCBI Taxonomy" id="820"/>
    <lineage>
        <taxon>Bacteria</taxon>
        <taxon>Pseudomonadati</taxon>
        <taxon>Bacteroidota</taxon>
        <taxon>Bacteroidia</taxon>
        <taxon>Bacteroidales</taxon>
        <taxon>Bacteroidaceae</taxon>
        <taxon>Bacteroides</taxon>
    </lineage>
</organism>
<accession>A0AAW6GVY5</accession>
<dbReference type="Proteomes" id="UP001213309">
    <property type="component" value="Unassembled WGS sequence"/>
</dbReference>
<feature type="region of interest" description="Disordered" evidence="1">
    <location>
        <begin position="218"/>
        <end position="240"/>
    </location>
</feature>
<dbReference type="RefSeq" id="WP_196072252.1">
    <property type="nucleotide sequence ID" value="NZ_JADPCT010000080.1"/>
</dbReference>
<keyword evidence="2" id="KW-0472">Membrane</keyword>
<feature type="transmembrane region" description="Helical" evidence="2">
    <location>
        <begin position="6"/>
        <end position="27"/>
    </location>
</feature>
<keyword evidence="2" id="KW-1133">Transmembrane helix</keyword>
<dbReference type="AlphaFoldDB" id="A0AAW6GVY5"/>
<comment type="caution">
    <text evidence="3">The sequence shown here is derived from an EMBL/GenBank/DDBJ whole genome shotgun (WGS) entry which is preliminary data.</text>
</comment>
<feature type="compositionally biased region" description="Acidic residues" evidence="1">
    <location>
        <begin position="223"/>
        <end position="238"/>
    </location>
</feature>
<keyword evidence="2" id="KW-0812">Transmembrane</keyword>
<protein>
    <recommendedName>
        <fullName evidence="5">Conjugal transfer protein</fullName>
    </recommendedName>
</protein>
<name>A0AAW6GVY5_BACUN</name>
<evidence type="ECO:0000313" key="4">
    <source>
        <dbReference type="Proteomes" id="UP001213309"/>
    </source>
</evidence>
<reference evidence="3" key="1">
    <citation type="submission" date="2022-10" db="EMBL/GenBank/DDBJ databases">
        <title>Human gut microbiome strain richness.</title>
        <authorList>
            <person name="Chen-Liaw A."/>
        </authorList>
    </citation>
    <scope>NUCLEOTIDE SEQUENCE</scope>
    <source>
        <strain evidence="3">1001713st2_A4_1001713B170214_170313</strain>
    </source>
</reference>
<dbReference type="EMBL" id="JAQNSG010000024">
    <property type="protein sequence ID" value="MDC1882066.1"/>
    <property type="molecule type" value="Genomic_DNA"/>
</dbReference>